<feature type="transmembrane region" description="Helical" evidence="1">
    <location>
        <begin position="23"/>
        <end position="47"/>
    </location>
</feature>
<keyword evidence="3" id="KW-1185">Reference proteome</keyword>
<feature type="transmembrane region" description="Helical" evidence="1">
    <location>
        <begin position="119"/>
        <end position="138"/>
    </location>
</feature>
<name>A0ABS5Y176_9CYAN</name>
<sequence length="226" mass="25241">MKIFKHTASELSLHNPIPWTNKLFVGVWGVLGQGLPLLALLSLVFSLGAGRQNCQQLGSIQISQPDLLPSRLVVEPTLNRVTPTVVGTKIILGNSLLTSNTSVLSQNQGQCDQTVQMSVIAILVLFLSIGLGIPYFALQSETLIFDKSTQQFRCIRHTLLGNKTWQCPLHEIHDVTINIRRNDRTSKTYTYTLTLLPKVGKKKLLYSPQHQTEEARDAIKQFLKIL</sequence>
<evidence type="ECO:0000313" key="3">
    <source>
        <dbReference type="Proteomes" id="UP001196661"/>
    </source>
</evidence>
<keyword evidence="1" id="KW-0812">Transmembrane</keyword>
<dbReference type="RefSeq" id="WP_215617159.1">
    <property type="nucleotide sequence ID" value="NZ_JADOER010000004.1"/>
</dbReference>
<comment type="caution">
    <text evidence="2">The sequence shown here is derived from an EMBL/GenBank/DDBJ whole genome shotgun (WGS) entry which is preliminary data.</text>
</comment>
<keyword evidence="1" id="KW-1133">Transmembrane helix</keyword>
<protein>
    <submittedName>
        <fullName evidence="2">Uncharacterized protein</fullName>
    </submittedName>
</protein>
<evidence type="ECO:0000256" key="1">
    <source>
        <dbReference type="SAM" id="Phobius"/>
    </source>
</evidence>
<accession>A0ABS5Y176</accession>
<reference evidence="2 3" key="1">
    <citation type="journal article" date="2021" name="Mar. Drugs">
        <title>Genome Reduction and Secondary Metabolism of the Marine Sponge-Associated Cyanobacterium Leptothoe.</title>
        <authorList>
            <person name="Konstantinou D."/>
            <person name="Popin R.V."/>
            <person name="Fewer D.P."/>
            <person name="Sivonen K."/>
            <person name="Gkelis S."/>
        </authorList>
    </citation>
    <scope>NUCLEOTIDE SEQUENCE [LARGE SCALE GENOMIC DNA]</scope>
    <source>
        <strain evidence="2 3">TAU-MAC 1615</strain>
    </source>
</reference>
<organism evidence="2 3">
    <name type="scientific">Leptothoe kymatousa TAU-MAC 1615</name>
    <dbReference type="NCBI Taxonomy" id="2364775"/>
    <lineage>
        <taxon>Bacteria</taxon>
        <taxon>Bacillati</taxon>
        <taxon>Cyanobacteriota</taxon>
        <taxon>Cyanophyceae</taxon>
        <taxon>Nodosilineales</taxon>
        <taxon>Cymatolegaceae</taxon>
        <taxon>Leptothoe</taxon>
        <taxon>Leptothoe kymatousa</taxon>
    </lineage>
</organism>
<dbReference type="EMBL" id="JADOER010000004">
    <property type="protein sequence ID" value="MBT9311263.1"/>
    <property type="molecule type" value="Genomic_DNA"/>
</dbReference>
<evidence type="ECO:0000313" key="2">
    <source>
        <dbReference type="EMBL" id="MBT9311263.1"/>
    </source>
</evidence>
<dbReference type="Proteomes" id="UP001196661">
    <property type="component" value="Unassembled WGS sequence"/>
</dbReference>
<gene>
    <name evidence="2" type="ORF">IXB28_03520</name>
</gene>
<proteinExistence type="predicted"/>
<keyword evidence="1" id="KW-0472">Membrane</keyword>